<keyword evidence="4 7" id="KW-0812">Transmembrane</keyword>
<feature type="region of interest" description="Disordered" evidence="8">
    <location>
        <begin position="321"/>
        <end position="366"/>
    </location>
</feature>
<dbReference type="Proteomes" id="UP000070501">
    <property type="component" value="Unassembled WGS sequence"/>
</dbReference>
<protein>
    <recommendedName>
        <fullName evidence="3 7">Defect at low temperature protein 1</fullName>
    </recommendedName>
</protein>
<evidence type="ECO:0000256" key="8">
    <source>
        <dbReference type="SAM" id="MobiDB-lite"/>
    </source>
</evidence>
<feature type="region of interest" description="Disordered" evidence="8">
    <location>
        <begin position="378"/>
        <end position="458"/>
    </location>
</feature>
<feature type="transmembrane region" description="Helical" evidence="7">
    <location>
        <begin position="46"/>
        <end position="68"/>
    </location>
</feature>
<evidence type="ECO:0000313" key="10">
    <source>
        <dbReference type="Proteomes" id="UP000070501"/>
    </source>
</evidence>
<evidence type="ECO:0000256" key="3">
    <source>
        <dbReference type="ARBA" id="ARBA00021353"/>
    </source>
</evidence>
<evidence type="ECO:0000256" key="7">
    <source>
        <dbReference type="RuleBase" id="RU367100"/>
    </source>
</evidence>
<dbReference type="InParanoid" id="A0A136JGM8"/>
<feature type="compositionally biased region" description="Polar residues" evidence="8">
    <location>
        <begin position="397"/>
        <end position="426"/>
    </location>
</feature>
<sequence length="486" mass="53930">MSPTRFMFRIVYNSIYVLLCIITSALLVAVPGDIAIQAIFTTDQSWINIIILAITYSLALLIILFVYITRLYITRMALAAIPRAWIPIEKADVSKDVREMIMSGLGRSAVVAWAARPKVTSLMDQQLAGEQVKDTEDELDITVTAEKPPVHHKSFRALRLRKRRTTEQKLGIDLPVLQPVWGHIEHNGWASPNSPDLPNLQYSTVLAELPNLIEAKAIAQAPPSHDNPDELLALDPEAVELLALQQSMSMRDYVLHLVELGVLSMSQDTAAFLDIYERTRFSARPMSEDTFRQLMHLFAELLRSMQPLDLSVLYASSTSLDDDGEGYEYTDDDGHIDDDAPQDTRPTTPARSIRSYQSSVESRVSPHHLTVAGYQQRPRTPQQGDHLQRPHQHFRTAPTTPRSRLGRATSNQSFNTASTSGRSFAQTKRPYPASQSSSSMSNGSLRSGASGHGSASSQTGSVIRLATADDEGDLPYVLTPVHSHTY</sequence>
<accession>A0A136JGM8</accession>
<feature type="compositionally biased region" description="Low complexity" evidence="8">
    <location>
        <begin position="434"/>
        <end position="458"/>
    </location>
</feature>
<evidence type="ECO:0000256" key="6">
    <source>
        <dbReference type="ARBA" id="ARBA00023136"/>
    </source>
</evidence>
<reference evidence="10" key="1">
    <citation type="submission" date="2016-02" db="EMBL/GenBank/DDBJ databases">
        <title>Draft genome sequence of Microdochium bolleyi, a fungal endophyte of beachgrass.</title>
        <authorList>
            <consortium name="DOE Joint Genome Institute"/>
            <person name="David A.S."/>
            <person name="May G."/>
            <person name="Haridas S."/>
            <person name="Lim J."/>
            <person name="Wang M."/>
            <person name="Labutti K."/>
            <person name="Lipzen A."/>
            <person name="Barry K."/>
            <person name="Grigoriev I.V."/>
        </authorList>
    </citation>
    <scope>NUCLEOTIDE SEQUENCE [LARGE SCALE GENOMIC DNA]</scope>
    <source>
        <strain evidence="10">J235TASD1</strain>
    </source>
</reference>
<comment type="subcellular location">
    <subcellularLocation>
        <location evidence="7">Membrane</location>
        <topology evidence="7">Multi-pass membrane protein</topology>
    </subcellularLocation>
</comment>
<keyword evidence="6 7" id="KW-0472">Membrane</keyword>
<evidence type="ECO:0000313" key="9">
    <source>
        <dbReference type="EMBL" id="KXJ96317.1"/>
    </source>
</evidence>
<proteinExistence type="inferred from homology"/>
<evidence type="ECO:0000256" key="4">
    <source>
        <dbReference type="ARBA" id="ARBA00022692"/>
    </source>
</evidence>
<feature type="transmembrane region" description="Helical" evidence="7">
    <location>
        <begin position="15"/>
        <end position="40"/>
    </location>
</feature>
<keyword evidence="5 7" id="KW-1133">Transmembrane helix</keyword>
<keyword evidence="10" id="KW-1185">Reference proteome</keyword>
<name>A0A136JGM8_9PEZI</name>
<dbReference type="EMBL" id="KQ964245">
    <property type="protein sequence ID" value="KXJ96317.1"/>
    <property type="molecule type" value="Genomic_DNA"/>
</dbReference>
<dbReference type="PANTHER" id="PTHR40021">
    <property type="entry name" value="DEFECT AT LOW TEMPERATURE PROTEIN 1"/>
    <property type="match status" value="1"/>
</dbReference>
<evidence type="ECO:0000256" key="5">
    <source>
        <dbReference type="ARBA" id="ARBA00022989"/>
    </source>
</evidence>
<dbReference type="AlphaFoldDB" id="A0A136JGM8"/>
<evidence type="ECO:0000256" key="1">
    <source>
        <dbReference type="ARBA" id="ARBA00002489"/>
    </source>
</evidence>
<dbReference type="STRING" id="196109.A0A136JGM8"/>
<feature type="compositionally biased region" description="Acidic residues" evidence="8">
    <location>
        <begin position="321"/>
        <end position="341"/>
    </location>
</feature>
<dbReference type="PANTHER" id="PTHR40021:SF1">
    <property type="entry name" value="DEFECT AT LOW TEMPERATURE PROTEIN 1"/>
    <property type="match status" value="1"/>
</dbReference>
<evidence type="ECO:0000256" key="2">
    <source>
        <dbReference type="ARBA" id="ARBA00005550"/>
    </source>
</evidence>
<comment type="function">
    <text evidence="1 7">Required for growth under high-pressure and low-temperature conditions.</text>
</comment>
<dbReference type="OrthoDB" id="4096362at2759"/>
<feature type="compositionally biased region" description="Polar residues" evidence="8">
    <location>
        <begin position="344"/>
        <end position="362"/>
    </location>
</feature>
<gene>
    <name evidence="7" type="primary">DLT1</name>
    <name evidence="9" type="ORF">Micbo1qcDRAFT_154838</name>
</gene>
<comment type="similarity">
    <text evidence="2 7">Belongs to the DLT1 family.</text>
</comment>
<dbReference type="GO" id="GO:0016020">
    <property type="term" value="C:membrane"/>
    <property type="evidence" value="ECO:0007669"/>
    <property type="project" value="UniProtKB-SubCell"/>
</dbReference>
<dbReference type="InterPro" id="IPR038869">
    <property type="entry name" value="DLT1"/>
</dbReference>
<organism evidence="9 10">
    <name type="scientific">Microdochium bolleyi</name>
    <dbReference type="NCBI Taxonomy" id="196109"/>
    <lineage>
        <taxon>Eukaryota</taxon>
        <taxon>Fungi</taxon>
        <taxon>Dikarya</taxon>
        <taxon>Ascomycota</taxon>
        <taxon>Pezizomycotina</taxon>
        <taxon>Sordariomycetes</taxon>
        <taxon>Xylariomycetidae</taxon>
        <taxon>Xylariales</taxon>
        <taxon>Microdochiaceae</taxon>
        <taxon>Microdochium</taxon>
    </lineage>
</organism>